<dbReference type="GO" id="GO:0004175">
    <property type="term" value="F:endopeptidase activity"/>
    <property type="evidence" value="ECO:0007669"/>
    <property type="project" value="UniProtKB-ARBA"/>
</dbReference>
<feature type="transmembrane region" description="Helical" evidence="1">
    <location>
        <begin position="192"/>
        <end position="214"/>
    </location>
</feature>
<keyword evidence="1" id="KW-1133">Transmembrane helix</keyword>
<gene>
    <name evidence="3" type="ORF">LEP1GSC047_1291</name>
</gene>
<reference evidence="3 4" key="1">
    <citation type="submission" date="2013-05" db="EMBL/GenBank/DDBJ databases">
        <authorList>
            <person name="Harkins D.M."/>
            <person name="Durkin A.S."/>
            <person name="Brinkac L.M."/>
            <person name="Haft D.H."/>
            <person name="Selengut J.D."/>
            <person name="Sanka R."/>
            <person name="DePew J."/>
            <person name="Purushe J."/>
            <person name="Hartskeerl R.A."/>
            <person name="Ahmed A."/>
            <person name="van der Linden H."/>
            <person name="Goris M.G.A."/>
            <person name="Vinetz J.M."/>
            <person name="Sutton G.G."/>
            <person name="Nierman W.C."/>
            <person name="Fouts D.E."/>
        </authorList>
    </citation>
    <scope>NUCLEOTIDE SEQUENCE [LARGE SCALE GENOMIC DNA]</scope>
    <source>
        <strain evidence="3 4">10</strain>
    </source>
</reference>
<dbReference type="STRING" id="1049790.LEP1GSC047_1291"/>
<evidence type="ECO:0000313" key="4">
    <source>
        <dbReference type="Proteomes" id="UP000018719"/>
    </source>
</evidence>
<dbReference type="AlphaFoldDB" id="V6HQZ2"/>
<evidence type="ECO:0000256" key="1">
    <source>
        <dbReference type="SAM" id="Phobius"/>
    </source>
</evidence>
<dbReference type="PANTHER" id="PTHR39430:SF1">
    <property type="entry name" value="PROTEASE"/>
    <property type="match status" value="1"/>
</dbReference>
<dbReference type="EMBL" id="AHMM02000025">
    <property type="protein sequence ID" value="EQA34884.1"/>
    <property type="molecule type" value="Genomic_DNA"/>
</dbReference>
<dbReference type="Pfam" id="PF02517">
    <property type="entry name" value="Rce1-like"/>
    <property type="match status" value="1"/>
</dbReference>
<sequence>MGGVPTMEEKNKQSSSQGSFGEIGKILLLQILVLLAANLLYQQVAKVQIELSLSARPPISEKNAIKLKDLQNGNSPENKKIAWNEPASAEKALRDYTDFVVTKRPWLLVVDRIVWAACFLIPAYMILRRIGKADCTDFSESFDGGAFGIGISVGFATFCFVNVAGGLIFFFIGKPQSNPLEVALTQNLQGNWLLLLWASFGVSLGAGIVEETFFRGFLLKQFVGKGHEIFGLLFTSLIFGLIHYNPRGSWVGPILLIFVGFYFGLSYLKTGNIWVPITAHVAYNSSMLVAAFFLGDRVVG</sequence>
<feature type="transmembrane region" description="Helical" evidence="1">
    <location>
        <begin position="147"/>
        <end position="172"/>
    </location>
</feature>
<keyword evidence="1" id="KW-0812">Transmembrane</keyword>
<feature type="domain" description="CAAX prenyl protease 2/Lysostaphin resistance protein A-like" evidence="2">
    <location>
        <begin position="194"/>
        <end position="285"/>
    </location>
</feature>
<feature type="transmembrane region" description="Helical" evidence="1">
    <location>
        <begin position="20"/>
        <end position="41"/>
    </location>
</feature>
<feature type="transmembrane region" description="Helical" evidence="1">
    <location>
        <begin position="106"/>
        <end position="127"/>
    </location>
</feature>
<feature type="transmembrane region" description="Helical" evidence="1">
    <location>
        <begin position="273"/>
        <end position="294"/>
    </location>
</feature>
<dbReference type="InterPro" id="IPR003675">
    <property type="entry name" value="Rce1/LyrA-like_dom"/>
</dbReference>
<dbReference type="PANTHER" id="PTHR39430">
    <property type="entry name" value="MEMBRANE-ASSOCIATED PROTEASE-RELATED"/>
    <property type="match status" value="1"/>
</dbReference>
<dbReference type="GO" id="GO:0006508">
    <property type="term" value="P:proteolysis"/>
    <property type="evidence" value="ECO:0007669"/>
    <property type="project" value="UniProtKB-KW"/>
</dbReference>
<evidence type="ECO:0000259" key="2">
    <source>
        <dbReference type="Pfam" id="PF02517"/>
    </source>
</evidence>
<keyword evidence="3" id="KW-0645">Protease</keyword>
<dbReference type="GO" id="GO:0080120">
    <property type="term" value="P:CAAX-box protein maturation"/>
    <property type="evidence" value="ECO:0007669"/>
    <property type="project" value="UniProtKB-ARBA"/>
</dbReference>
<protein>
    <submittedName>
        <fullName evidence="3">CAAX protease self-immunity</fullName>
    </submittedName>
</protein>
<organism evidence="3 4">
    <name type="scientific">Leptospira inadai serovar Lyme str. 10</name>
    <dbReference type="NCBI Taxonomy" id="1049790"/>
    <lineage>
        <taxon>Bacteria</taxon>
        <taxon>Pseudomonadati</taxon>
        <taxon>Spirochaetota</taxon>
        <taxon>Spirochaetia</taxon>
        <taxon>Leptospirales</taxon>
        <taxon>Leptospiraceae</taxon>
        <taxon>Leptospira</taxon>
    </lineage>
</organism>
<proteinExistence type="predicted"/>
<keyword evidence="3" id="KW-0378">Hydrolase</keyword>
<keyword evidence="1" id="KW-0472">Membrane</keyword>
<feature type="transmembrane region" description="Helical" evidence="1">
    <location>
        <begin position="250"/>
        <end position="268"/>
    </location>
</feature>
<feature type="transmembrane region" description="Helical" evidence="1">
    <location>
        <begin position="226"/>
        <end position="244"/>
    </location>
</feature>
<comment type="caution">
    <text evidence="3">The sequence shown here is derived from an EMBL/GenBank/DDBJ whole genome shotgun (WGS) entry which is preliminary data.</text>
</comment>
<accession>V6HQZ2</accession>
<name>V6HQZ2_9LEPT</name>
<evidence type="ECO:0000313" key="3">
    <source>
        <dbReference type="EMBL" id="EQA34884.1"/>
    </source>
</evidence>
<dbReference type="Proteomes" id="UP000018719">
    <property type="component" value="Unassembled WGS sequence"/>
</dbReference>